<feature type="region of interest" description="Disordered" evidence="1">
    <location>
        <begin position="269"/>
        <end position="314"/>
    </location>
</feature>
<protein>
    <recommendedName>
        <fullName evidence="3">CorA-like transporter domain-containing protein</fullName>
    </recommendedName>
</protein>
<feature type="region of interest" description="Disordered" evidence="1">
    <location>
        <begin position="158"/>
        <end position="247"/>
    </location>
</feature>
<keyword evidence="2" id="KW-0472">Membrane</keyword>
<evidence type="ECO:0000313" key="5">
    <source>
        <dbReference type="Proteomes" id="UP000800200"/>
    </source>
</evidence>
<name>A0A6A6DWG5_9PEZI</name>
<evidence type="ECO:0000256" key="2">
    <source>
        <dbReference type="SAM" id="Phobius"/>
    </source>
</evidence>
<dbReference type="InterPro" id="IPR058257">
    <property type="entry name" value="CorA-like_dom"/>
</dbReference>
<dbReference type="OrthoDB" id="5396681at2759"/>
<feature type="compositionally biased region" description="Polar residues" evidence="1">
    <location>
        <begin position="185"/>
        <end position="205"/>
    </location>
</feature>
<proteinExistence type="predicted"/>
<accession>A0A6A6DWG5</accession>
<keyword evidence="2" id="KW-0812">Transmembrane</keyword>
<dbReference type="EMBL" id="ML994640">
    <property type="protein sequence ID" value="KAF2183924.1"/>
    <property type="molecule type" value="Genomic_DNA"/>
</dbReference>
<reference evidence="4" key="1">
    <citation type="journal article" date="2020" name="Stud. Mycol.">
        <title>101 Dothideomycetes genomes: a test case for predicting lifestyles and emergence of pathogens.</title>
        <authorList>
            <person name="Haridas S."/>
            <person name="Albert R."/>
            <person name="Binder M."/>
            <person name="Bloem J."/>
            <person name="Labutti K."/>
            <person name="Salamov A."/>
            <person name="Andreopoulos B."/>
            <person name="Baker S."/>
            <person name="Barry K."/>
            <person name="Bills G."/>
            <person name="Bluhm B."/>
            <person name="Cannon C."/>
            <person name="Castanera R."/>
            <person name="Culley D."/>
            <person name="Daum C."/>
            <person name="Ezra D."/>
            <person name="Gonzalez J."/>
            <person name="Henrissat B."/>
            <person name="Kuo A."/>
            <person name="Liang C."/>
            <person name="Lipzen A."/>
            <person name="Lutzoni F."/>
            <person name="Magnuson J."/>
            <person name="Mondo S."/>
            <person name="Nolan M."/>
            <person name="Ohm R."/>
            <person name="Pangilinan J."/>
            <person name="Park H.-J."/>
            <person name="Ramirez L."/>
            <person name="Alfaro M."/>
            <person name="Sun H."/>
            <person name="Tritt A."/>
            <person name="Yoshinaga Y."/>
            <person name="Zwiers L.-H."/>
            <person name="Turgeon B."/>
            <person name="Goodwin S."/>
            <person name="Spatafora J."/>
            <person name="Crous P."/>
            <person name="Grigoriev I."/>
        </authorList>
    </citation>
    <scope>NUCLEOTIDE SEQUENCE</scope>
    <source>
        <strain evidence="4">CBS 207.26</strain>
    </source>
</reference>
<keyword evidence="5" id="KW-1185">Reference proteome</keyword>
<feature type="transmembrane region" description="Helical" evidence="2">
    <location>
        <begin position="496"/>
        <end position="516"/>
    </location>
</feature>
<dbReference type="AlphaFoldDB" id="A0A6A6DWG5"/>
<keyword evidence="2" id="KW-1133">Transmembrane helix</keyword>
<sequence>MPSFLDFVFPFGEQEYAQDFYFTGFKEECLLGAKHRGLVLSELGRSGSEMRLCFNLRSVEESPRQVGLPWSIRQTAVYHTFDFETGKSVWITVKGSQDIKKRISNLVKPWNSSTYGSIADAFEASLNVHLLICNWSLENWRWYINDLERDVHSSTQMALSTVVDRPPSPQPTISPTTISPPTSPRSHSGTFSGFSRVPTISSIVSPRSKPREFNVPSFPPSRKHSNISQAQTATDESTRQGSSAGRAEHIHSMIKTAMTSVLGIINRPKNWRGANYDPSSSSEKMDSPTLEPGVRKEPPNPPPELGDEETPHPSGKFAFSDLQHILFIERKAQEAAVILQLNLGVLEELRQHYVYVAGHPDCPSNIKAKCDISRFEKSIRGIEKELRLQHSRFETFSRLLSEHKTLLNSILQYRGMEASIVFSKKAHESAVKMEALTSNMNDIAQKTRQETVSMRIITLVTLFFLPGTFIGTFMSTDIIKFEPGNVRHFQPQGLKVYLAICLPMMFVTFLAWYFVYRSVDRGQKKKDAAAADCGYATIV</sequence>
<evidence type="ECO:0000256" key="1">
    <source>
        <dbReference type="SAM" id="MobiDB-lite"/>
    </source>
</evidence>
<gene>
    <name evidence="4" type="ORF">K469DRAFT_710295</name>
</gene>
<dbReference type="Pfam" id="PF26616">
    <property type="entry name" value="CorA-like"/>
    <property type="match status" value="1"/>
</dbReference>
<evidence type="ECO:0000259" key="3">
    <source>
        <dbReference type="Pfam" id="PF26616"/>
    </source>
</evidence>
<feature type="compositionally biased region" description="Polar residues" evidence="1">
    <location>
        <begin position="226"/>
        <end position="243"/>
    </location>
</feature>
<feature type="transmembrane region" description="Helical" evidence="2">
    <location>
        <begin position="456"/>
        <end position="476"/>
    </location>
</feature>
<dbReference type="Gene3D" id="1.20.58.340">
    <property type="entry name" value="Magnesium transport protein CorA, transmembrane region"/>
    <property type="match status" value="1"/>
</dbReference>
<dbReference type="Proteomes" id="UP000800200">
    <property type="component" value="Unassembled WGS sequence"/>
</dbReference>
<organism evidence="4 5">
    <name type="scientific">Zopfia rhizophila CBS 207.26</name>
    <dbReference type="NCBI Taxonomy" id="1314779"/>
    <lineage>
        <taxon>Eukaryota</taxon>
        <taxon>Fungi</taxon>
        <taxon>Dikarya</taxon>
        <taxon>Ascomycota</taxon>
        <taxon>Pezizomycotina</taxon>
        <taxon>Dothideomycetes</taxon>
        <taxon>Dothideomycetes incertae sedis</taxon>
        <taxon>Zopfiaceae</taxon>
        <taxon>Zopfia</taxon>
    </lineage>
</organism>
<evidence type="ECO:0000313" key="4">
    <source>
        <dbReference type="EMBL" id="KAF2183924.1"/>
    </source>
</evidence>
<feature type="domain" description="CorA-like transporter" evidence="3">
    <location>
        <begin position="1"/>
        <end position="158"/>
    </location>
</feature>